<feature type="transmembrane region" description="Helical" evidence="2">
    <location>
        <begin position="137"/>
        <end position="157"/>
    </location>
</feature>
<evidence type="ECO:0000256" key="2">
    <source>
        <dbReference type="SAM" id="Phobius"/>
    </source>
</evidence>
<organism evidence="3 4">
    <name type="scientific">Stentor coeruleus</name>
    <dbReference type="NCBI Taxonomy" id="5963"/>
    <lineage>
        <taxon>Eukaryota</taxon>
        <taxon>Sar</taxon>
        <taxon>Alveolata</taxon>
        <taxon>Ciliophora</taxon>
        <taxon>Postciliodesmatophora</taxon>
        <taxon>Heterotrichea</taxon>
        <taxon>Heterotrichida</taxon>
        <taxon>Stentoridae</taxon>
        <taxon>Stentor</taxon>
    </lineage>
</organism>
<reference evidence="3 4" key="1">
    <citation type="submission" date="2016-11" db="EMBL/GenBank/DDBJ databases">
        <title>The macronuclear genome of Stentor coeruleus: a giant cell with tiny introns.</title>
        <authorList>
            <person name="Slabodnick M."/>
            <person name="Ruby J.G."/>
            <person name="Reiff S.B."/>
            <person name="Swart E.C."/>
            <person name="Gosai S."/>
            <person name="Prabakaran S."/>
            <person name="Witkowska E."/>
            <person name="Larue G.E."/>
            <person name="Fisher S."/>
            <person name="Freeman R.M."/>
            <person name="Gunawardena J."/>
            <person name="Chu W."/>
            <person name="Stover N.A."/>
            <person name="Gregory B.D."/>
            <person name="Nowacki M."/>
            <person name="Derisi J."/>
            <person name="Roy S.W."/>
            <person name="Marshall W.F."/>
            <person name="Sood P."/>
        </authorList>
    </citation>
    <scope>NUCLEOTIDE SEQUENCE [LARGE SCALE GENOMIC DNA]</scope>
    <source>
        <strain evidence="3">WM001</strain>
    </source>
</reference>
<keyword evidence="4" id="KW-1185">Reference proteome</keyword>
<dbReference type="Proteomes" id="UP000187209">
    <property type="component" value="Unassembled WGS sequence"/>
</dbReference>
<keyword evidence="2" id="KW-0812">Transmembrane</keyword>
<dbReference type="AlphaFoldDB" id="A0A1R2D2Z7"/>
<keyword evidence="2" id="KW-1133">Transmembrane helix</keyword>
<gene>
    <name evidence="3" type="ORF">SteCoe_1013</name>
</gene>
<evidence type="ECO:0000313" key="4">
    <source>
        <dbReference type="Proteomes" id="UP000187209"/>
    </source>
</evidence>
<feature type="coiled-coil region" evidence="1">
    <location>
        <begin position="48"/>
        <end position="89"/>
    </location>
</feature>
<evidence type="ECO:0000256" key="1">
    <source>
        <dbReference type="SAM" id="Coils"/>
    </source>
</evidence>
<feature type="transmembrane region" description="Helical" evidence="2">
    <location>
        <begin position="98"/>
        <end position="117"/>
    </location>
</feature>
<evidence type="ECO:0000313" key="3">
    <source>
        <dbReference type="EMBL" id="OMJ95590.1"/>
    </source>
</evidence>
<keyword evidence="1" id="KW-0175">Coiled coil</keyword>
<name>A0A1R2D2Z7_9CILI</name>
<comment type="caution">
    <text evidence="3">The sequence shown here is derived from an EMBL/GenBank/DDBJ whole genome shotgun (WGS) entry which is preliminary data.</text>
</comment>
<dbReference type="EMBL" id="MPUH01000010">
    <property type="protein sequence ID" value="OMJ95590.1"/>
    <property type="molecule type" value="Genomic_DNA"/>
</dbReference>
<accession>A0A1R2D2Z7</accession>
<protein>
    <submittedName>
        <fullName evidence="3">Uncharacterized protein</fullName>
    </submittedName>
</protein>
<proteinExistence type="predicted"/>
<keyword evidence="2" id="KW-0472">Membrane</keyword>
<sequence>MEENSENTTTTDENPTLSFTSGVVCKLNIDIKPRKVPKALAEAQIIKLTQLKKHIHSLRLENEGLKAENQAMKKNIERYYELVLQAREKKKIKGNQHISIYTIVTSVIIACTLHIQTTGEVNNTGERRLMFFTVPQWSLFAFYFIFLILILLLNFASGKIRRKELYM</sequence>